<keyword evidence="3" id="KW-0862">Zinc</keyword>
<feature type="binding site" evidence="4">
    <location>
        <position position="125"/>
    </location>
    <ligand>
        <name>NAD(+)</name>
        <dbReference type="ChEBI" id="CHEBI:57540"/>
    </ligand>
</feature>
<evidence type="ECO:0000256" key="2">
    <source>
        <dbReference type="ARBA" id="ARBA00023002"/>
    </source>
</evidence>
<feature type="domain" description="Alcohol dehydrogenase iron-type/glycerol dehydrogenase GldA" evidence="5">
    <location>
        <begin position="7"/>
        <end position="153"/>
    </location>
</feature>
<keyword evidence="4" id="KW-0520">NAD</keyword>
<gene>
    <name evidence="6" type="ORF">E0L21_21560</name>
</gene>
<dbReference type="PANTHER" id="PTHR43616">
    <property type="entry name" value="GLYCEROL DEHYDROGENASE"/>
    <property type="match status" value="1"/>
</dbReference>
<feature type="binding site" evidence="4">
    <location>
        <begin position="116"/>
        <end position="119"/>
    </location>
    <ligand>
        <name>NAD(+)</name>
        <dbReference type="ChEBI" id="CHEBI:57540"/>
    </ligand>
</feature>
<protein>
    <submittedName>
        <fullName evidence="6">Iron-containing alcohol dehydrogenase family protein</fullName>
    </submittedName>
</protein>
<keyword evidence="2" id="KW-0560">Oxidoreductase</keyword>
<comment type="caution">
    <text evidence="6">The sequence shown here is derived from an EMBL/GenBank/DDBJ whole genome shotgun (WGS) entry which is preliminary data.</text>
</comment>
<evidence type="ECO:0000259" key="5">
    <source>
        <dbReference type="Pfam" id="PF00465"/>
    </source>
</evidence>
<dbReference type="AlphaFoldDB" id="A0A4R0GS98"/>
<dbReference type="InterPro" id="IPR016205">
    <property type="entry name" value="Glycerol_DH"/>
</dbReference>
<keyword evidence="7" id="KW-1185">Reference proteome</keyword>
<feature type="binding site" evidence="4">
    <location>
        <position position="131"/>
    </location>
    <ligand>
        <name>NAD(+)</name>
        <dbReference type="ChEBI" id="CHEBI:57540"/>
    </ligand>
</feature>
<name>A0A4R0GS98_9ENTR</name>
<dbReference type="Proteomes" id="UP000291793">
    <property type="component" value="Unassembled WGS sequence"/>
</dbReference>
<dbReference type="Gene3D" id="3.40.50.1970">
    <property type="match status" value="1"/>
</dbReference>
<organism evidence="6 7">
    <name type="scientific">Kosakonia quasisacchari</name>
    <dbReference type="NCBI Taxonomy" id="2529380"/>
    <lineage>
        <taxon>Bacteria</taxon>
        <taxon>Pseudomonadati</taxon>
        <taxon>Pseudomonadota</taxon>
        <taxon>Gammaproteobacteria</taxon>
        <taxon>Enterobacterales</taxon>
        <taxon>Enterobacteriaceae</taxon>
        <taxon>Kosakonia</taxon>
    </lineage>
</organism>
<feature type="binding site" evidence="3">
    <location>
        <position position="171"/>
    </location>
    <ligand>
        <name>glycerol</name>
        <dbReference type="ChEBI" id="CHEBI:17754"/>
    </ligand>
</feature>
<dbReference type="RefSeq" id="WP_131413104.1">
    <property type="nucleotide sequence ID" value="NZ_SJOP01000026.1"/>
</dbReference>
<evidence type="ECO:0000313" key="6">
    <source>
        <dbReference type="EMBL" id="TCB98719.1"/>
    </source>
</evidence>
<comment type="cofactor">
    <cofactor evidence="3">
        <name>Zn(2+)</name>
        <dbReference type="ChEBI" id="CHEBI:29105"/>
    </cofactor>
    <text evidence="3">Binds 1 zinc ion per subunit.</text>
</comment>
<keyword evidence="1 3" id="KW-0479">Metal-binding</keyword>
<accession>A0A4R0GS98</accession>
<dbReference type="GO" id="GO:0046872">
    <property type="term" value="F:metal ion binding"/>
    <property type="evidence" value="ECO:0007669"/>
    <property type="project" value="UniProtKB-KW"/>
</dbReference>
<dbReference type="SUPFAM" id="SSF56796">
    <property type="entry name" value="Dehydroquinate synthase-like"/>
    <property type="match status" value="1"/>
</dbReference>
<dbReference type="EMBL" id="SJOP01000026">
    <property type="protein sequence ID" value="TCB98719.1"/>
    <property type="molecule type" value="Genomic_DNA"/>
</dbReference>
<proteinExistence type="predicted"/>
<dbReference type="InterPro" id="IPR001670">
    <property type="entry name" value="ADH_Fe/GldA"/>
</dbReference>
<dbReference type="PANTHER" id="PTHR43616:SF3">
    <property type="entry name" value="HYDROXYCARBOXYLATE DEHYDROGENASE A"/>
    <property type="match status" value="1"/>
</dbReference>
<dbReference type="PIRSF" id="PIRSF000112">
    <property type="entry name" value="Glycerol_dehydrogenase"/>
    <property type="match status" value="1"/>
</dbReference>
<dbReference type="Gene3D" id="1.20.1090.10">
    <property type="entry name" value="Dehydroquinate synthase-like - alpha domain"/>
    <property type="match status" value="1"/>
</dbReference>
<evidence type="ECO:0000256" key="4">
    <source>
        <dbReference type="PIRSR" id="PIRSR000112-3"/>
    </source>
</evidence>
<evidence type="ECO:0000256" key="1">
    <source>
        <dbReference type="ARBA" id="ARBA00022723"/>
    </source>
</evidence>
<dbReference type="OrthoDB" id="6502012at2"/>
<sequence>MLAINTPQTWFHHAGIRHEAGKYLAPVTRHILIITSAQAWARVNPALENSLRAHGVKWQTEIMTGYCTDERVAHYAKQARKLGVQWIVGVGGGRVLDTAKAVADAIDGGESVTLPTVASTCAAWSPLAVFYTEEGGQIRSQLLKTLPRLVLVDSEIIAQSDVRYLKAGIIDALAKWYEFRPYLQHSPDNLALQLKVQTARLAVDIYEKHGAQALRDNKAQSVTPALVNVIDANIAIAGMANSIRGEIPTPGVAHAIHNRLTYEPALRDWLHGERVGFSLLVQSFLENDSDTPDVTLLALLRQYDAPLTLAPLKEIRLAVIQAVARSIHFPRAAAEYLPFSLEPARIEWALRQTEQFFTTRYAI</sequence>
<evidence type="ECO:0000256" key="3">
    <source>
        <dbReference type="PIRSR" id="PIRSR000112-1"/>
    </source>
</evidence>
<reference evidence="6 7" key="1">
    <citation type="submission" date="2019-02" db="EMBL/GenBank/DDBJ databases">
        <title>The draft genome of Kosakonia quasisacchari strain WCHKQ120001.</title>
        <authorList>
            <person name="Wang C."/>
            <person name="Feng Y."/>
            <person name="Zong Z."/>
        </authorList>
    </citation>
    <scope>NUCLEOTIDE SEQUENCE [LARGE SCALE GENOMIC DNA]</scope>
    <source>
        <strain evidence="6 7">WCHKQ120001</strain>
    </source>
</reference>
<evidence type="ECO:0000313" key="7">
    <source>
        <dbReference type="Proteomes" id="UP000291793"/>
    </source>
</evidence>
<feature type="binding site" evidence="3">
    <location>
        <position position="254"/>
    </location>
    <ligand>
        <name>glycerol</name>
        <dbReference type="ChEBI" id="CHEBI:17754"/>
    </ligand>
</feature>
<dbReference type="Pfam" id="PF00465">
    <property type="entry name" value="Fe-ADH"/>
    <property type="match status" value="1"/>
</dbReference>
<feature type="binding site" evidence="4">
    <location>
        <position position="127"/>
    </location>
    <ligand>
        <name>NAD(+)</name>
        <dbReference type="ChEBI" id="CHEBI:57540"/>
    </ligand>
</feature>
<feature type="binding site" evidence="3">
    <location>
        <position position="271"/>
    </location>
    <ligand>
        <name>glycerol</name>
        <dbReference type="ChEBI" id="CHEBI:17754"/>
    </ligand>
</feature>
<dbReference type="GO" id="GO:0016614">
    <property type="term" value="F:oxidoreductase activity, acting on CH-OH group of donors"/>
    <property type="evidence" value="ECO:0007669"/>
    <property type="project" value="InterPro"/>
</dbReference>
<dbReference type="CDD" id="cd08550">
    <property type="entry name" value="GlyDH-like"/>
    <property type="match status" value="1"/>
</dbReference>
<feature type="binding site" evidence="4">
    <location>
        <begin position="93"/>
        <end position="97"/>
    </location>
    <ligand>
        <name>NAD(+)</name>
        <dbReference type="ChEBI" id="CHEBI:57540"/>
    </ligand>
</feature>